<dbReference type="GO" id="GO:0006508">
    <property type="term" value="P:proteolysis"/>
    <property type="evidence" value="ECO:0007669"/>
    <property type="project" value="UniProtKB-KW"/>
</dbReference>
<accession>A0A1H7FZE1</accession>
<name>A0A1H7FZE1_9GAMM</name>
<proteinExistence type="inferred from homology"/>
<dbReference type="EMBL" id="FOBI01000001">
    <property type="protein sequence ID" value="SEK31299.1"/>
    <property type="molecule type" value="Genomic_DNA"/>
</dbReference>
<evidence type="ECO:0000313" key="12">
    <source>
        <dbReference type="Proteomes" id="UP000199297"/>
    </source>
</evidence>
<keyword evidence="4 9" id="KW-0645">Protease</keyword>
<evidence type="ECO:0000256" key="8">
    <source>
        <dbReference type="ARBA" id="ARBA00023049"/>
    </source>
</evidence>
<evidence type="ECO:0000313" key="11">
    <source>
        <dbReference type="EMBL" id="SEK31299.1"/>
    </source>
</evidence>
<keyword evidence="6 9" id="KW-0378">Hydrolase</keyword>
<dbReference type="GO" id="GO:0004177">
    <property type="term" value="F:aminopeptidase activity"/>
    <property type="evidence" value="ECO:0007669"/>
    <property type="project" value="UniProtKB-KW"/>
</dbReference>
<dbReference type="PANTHER" id="PTHR28570">
    <property type="entry name" value="ASPARTYL AMINOPEPTIDASE"/>
    <property type="match status" value="1"/>
</dbReference>
<evidence type="ECO:0000256" key="3">
    <source>
        <dbReference type="ARBA" id="ARBA00022438"/>
    </source>
</evidence>
<dbReference type="InterPro" id="IPR023358">
    <property type="entry name" value="Peptidase_M18_dom2"/>
</dbReference>
<dbReference type="OrthoDB" id="5288740at2"/>
<dbReference type="SUPFAM" id="SSF53187">
    <property type="entry name" value="Zn-dependent exopeptidases"/>
    <property type="match status" value="1"/>
</dbReference>
<keyword evidence="8 9" id="KW-0482">Metalloprotease</keyword>
<dbReference type="GO" id="GO:0008237">
    <property type="term" value="F:metallopeptidase activity"/>
    <property type="evidence" value="ECO:0007669"/>
    <property type="project" value="UniProtKB-KW"/>
</dbReference>
<keyword evidence="12" id="KW-1185">Reference proteome</keyword>
<sequence length="481" mass="53341">MINIIMTFLKSLTTIAIVSALTFIPSLEIHGKENKAQSNSSWLNLSAKELKAVEQYADEYKDYIFKTPTELTFVSETIKRVEQQGFKRLTEQSQLTPGARFYDVNRDRAITLIVIGNKPLQQGTRIVGAHIDAPRLELKGRPLFEKQEFALFQTYIHGGIKTYQWVNIPLALVGRVDKKDGSTVNISVGFDDDEPIFMVTDLAPHVDSPHRKRTAREVIGKEELDVIVAAKPALDKSIKTQVREYLKAEYDISLADLVSAELALVPATKPRDVGFDRSMIAAYGQDDKASAIAAVKAMTALKTPEHTALAYLVDNEEVGNINNTGASSTYLVDLISSLLYNKQGANYNDYHLRQVLRHSKVISADVNPGVNPTWPNVWELGNAPRLGYGVNLKLYGGGFNANSEYMAWTRNYLDNANIKWQTSTYKGKASGGTIGSDLSNDNMEVVDFGIPILSIHSPYAVGSKVDLYALYKAMSAFYQAK</sequence>
<keyword evidence="3 9" id="KW-0031">Aminopeptidase</keyword>
<organism evidence="11 12">
    <name type="scientific">Colwellia chukchiensis</name>
    <dbReference type="NCBI Taxonomy" id="641665"/>
    <lineage>
        <taxon>Bacteria</taxon>
        <taxon>Pseudomonadati</taxon>
        <taxon>Pseudomonadota</taxon>
        <taxon>Gammaproteobacteria</taxon>
        <taxon>Alteromonadales</taxon>
        <taxon>Colwelliaceae</taxon>
        <taxon>Colwellia</taxon>
    </lineage>
</organism>
<evidence type="ECO:0000256" key="1">
    <source>
        <dbReference type="ARBA" id="ARBA00001947"/>
    </source>
</evidence>
<dbReference type="PRINTS" id="PR00932">
    <property type="entry name" value="AMINO1PTASE"/>
</dbReference>
<evidence type="ECO:0000256" key="9">
    <source>
        <dbReference type="RuleBase" id="RU004386"/>
    </source>
</evidence>
<dbReference type="Pfam" id="PF02127">
    <property type="entry name" value="Peptidase_M18"/>
    <property type="match status" value="1"/>
</dbReference>
<evidence type="ECO:0000256" key="2">
    <source>
        <dbReference type="ARBA" id="ARBA00008290"/>
    </source>
</evidence>
<comment type="cofactor">
    <cofactor evidence="1 10">
        <name>Zn(2+)</name>
        <dbReference type="ChEBI" id="CHEBI:29105"/>
    </cofactor>
</comment>
<dbReference type="AlphaFoldDB" id="A0A1H7FZE1"/>
<dbReference type="Proteomes" id="UP000199297">
    <property type="component" value="Unassembled WGS sequence"/>
</dbReference>
<dbReference type="InterPro" id="IPR001948">
    <property type="entry name" value="Peptidase_M18"/>
</dbReference>
<comment type="similarity">
    <text evidence="2 9">Belongs to the peptidase M18 family.</text>
</comment>
<protein>
    <recommendedName>
        <fullName evidence="10">M18 family aminopeptidase</fullName>
        <ecNumber evidence="10">3.4.11.-</ecNumber>
    </recommendedName>
</protein>
<evidence type="ECO:0000256" key="6">
    <source>
        <dbReference type="ARBA" id="ARBA00022801"/>
    </source>
</evidence>
<dbReference type="Gene3D" id="3.40.630.10">
    <property type="entry name" value="Zn peptidases"/>
    <property type="match status" value="1"/>
</dbReference>
<dbReference type="GO" id="GO:0008270">
    <property type="term" value="F:zinc ion binding"/>
    <property type="evidence" value="ECO:0007669"/>
    <property type="project" value="InterPro"/>
</dbReference>
<dbReference type="EC" id="3.4.11.-" evidence="10"/>
<dbReference type="PANTHER" id="PTHR28570:SF2">
    <property type="entry name" value="M18 FAMILY AMINOPEPTIDASE 1-RELATED"/>
    <property type="match status" value="1"/>
</dbReference>
<gene>
    <name evidence="11" type="ORF">SAMN05216262_10142</name>
</gene>
<keyword evidence="5 9" id="KW-0479">Metal-binding</keyword>
<dbReference type="SUPFAM" id="SSF101821">
    <property type="entry name" value="Aminopeptidase/glucanase lid domain"/>
    <property type="match status" value="1"/>
</dbReference>
<evidence type="ECO:0000256" key="4">
    <source>
        <dbReference type="ARBA" id="ARBA00022670"/>
    </source>
</evidence>
<evidence type="ECO:0000256" key="5">
    <source>
        <dbReference type="ARBA" id="ARBA00022723"/>
    </source>
</evidence>
<dbReference type="Gene3D" id="2.30.250.10">
    <property type="entry name" value="Aminopeptidase i, Domain 2"/>
    <property type="match status" value="1"/>
</dbReference>
<keyword evidence="7 9" id="KW-0862">Zinc</keyword>
<evidence type="ECO:0000256" key="7">
    <source>
        <dbReference type="ARBA" id="ARBA00022833"/>
    </source>
</evidence>
<reference evidence="12" key="1">
    <citation type="submission" date="2016-10" db="EMBL/GenBank/DDBJ databases">
        <authorList>
            <person name="Varghese N."/>
            <person name="Submissions S."/>
        </authorList>
    </citation>
    <scope>NUCLEOTIDE SEQUENCE [LARGE SCALE GENOMIC DNA]</scope>
    <source>
        <strain evidence="12">CGMCC 1.9127</strain>
    </source>
</reference>
<dbReference type="STRING" id="641665.GCA_002104455_00660"/>
<evidence type="ECO:0000256" key="10">
    <source>
        <dbReference type="RuleBase" id="RU004387"/>
    </source>
</evidence>
<dbReference type="GO" id="GO:0005737">
    <property type="term" value="C:cytoplasm"/>
    <property type="evidence" value="ECO:0007669"/>
    <property type="project" value="UniProtKB-ARBA"/>
</dbReference>